<dbReference type="CDD" id="cd00077">
    <property type="entry name" value="HDc"/>
    <property type="match status" value="1"/>
</dbReference>
<proteinExistence type="inferred from homology"/>
<name>A0A136JBG8_9PEZI</name>
<dbReference type="InterPro" id="IPR036971">
    <property type="entry name" value="PDEase_catalytic_dom_sf"/>
</dbReference>
<dbReference type="OrthoDB" id="546632at2759"/>
<evidence type="ECO:0000313" key="6">
    <source>
        <dbReference type="EMBL" id="KXJ94492.1"/>
    </source>
</evidence>
<reference evidence="7" key="1">
    <citation type="submission" date="2016-02" db="EMBL/GenBank/DDBJ databases">
        <title>Draft genome sequence of Microdochium bolleyi, a fungal endophyte of beachgrass.</title>
        <authorList>
            <consortium name="DOE Joint Genome Institute"/>
            <person name="David A.S."/>
            <person name="May G."/>
            <person name="Haridas S."/>
            <person name="Lim J."/>
            <person name="Wang M."/>
            <person name="Labutti K."/>
            <person name="Lipzen A."/>
            <person name="Barry K."/>
            <person name="Grigoriev I.V."/>
        </authorList>
    </citation>
    <scope>NUCLEOTIDE SEQUENCE [LARGE SCALE GENOMIC DNA]</scope>
    <source>
        <strain evidence="7">J235TASD1</strain>
    </source>
</reference>
<dbReference type="Gene3D" id="1.10.1300.10">
    <property type="entry name" value="3'5'-cyclic nucleotide phosphodiesterase, catalytic domain"/>
    <property type="match status" value="1"/>
</dbReference>
<organism evidence="6 7">
    <name type="scientific">Microdochium bolleyi</name>
    <dbReference type="NCBI Taxonomy" id="196109"/>
    <lineage>
        <taxon>Eukaryota</taxon>
        <taxon>Fungi</taxon>
        <taxon>Dikarya</taxon>
        <taxon>Ascomycota</taxon>
        <taxon>Pezizomycotina</taxon>
        <taxon>Sordariomycetes</taxon>
        <taxon>Xylariomycetidae</taxon>
        <taxon>Xylariales</taxon>
        <taxon>Microdochiaceae</taxon>
        <taxon>Microdochium</taxon>
    </lineage>
</organism>
<dbReference type="InterPro" id="IPR023174">
    <property type="entry name" value="PDEase_CS"/>
</dbReference>
<comment type="cofactor">
    <cofactor evidence="3">
        <name>a divalent metal cation</name>
        <dbReference type="ChEBI" id="CHEBI:60240"/>
    </cofactor>
    <text evidence="3">Binds 2 divalent metal cations per subunit. Site 1 may preferentially bind zinc ions, while site 2 has a preference for magnesium and/or manganese ions.</text>
</comment>
<dbReference type="PROSITE" id="PS00126">
    <property type="entry name" value="PDEASE_I_1"/>
    <property type="match status" value="1"/>
</dbReference>
<dbReference type="GO" id="GO:0007165">
    <property type="term" value="P:signal transduction"/>
    <property type="evidence" value="ECO:0007669"/>
    <property type="project" value="InterPro"/>
</dbReference>
<dbReference type="GO" id="GO:0004114">
    <property type="term" value="F:3',5'-cyclic-nucleotide phosphodiesterase activity"/>
    <property type="evidence" value="ECO:0007669"/>
    <property type="project" value="InterPro"/>
</dbReference>
<protein>
    <recommendedName>
        <fullName evidence="3">Phosphodiesterase</fullName>
        <ecNumber evidence="3">3.1.4.-</ecNumber>
    </recommendedName>
</protein>
<feature type="region of interest" description="Disordered" evidence="4">
    <location>
        <begin position="728"/>
        <end position="842"/>
    </location>
</feature>
<feature type="domain" description="PDEase" evidence="5">
    <location>
        <begin position="290"/>
        <end position="636"/>
    </location>
</feature>
<dbReference type="AlphaFoldDB" id="A0A136JBG8"/>
<gene>
    <name evidence="6" type="ORF">Micbo1qcDRAFT_44376</name>
</gene>
<keyword evidence="7" id="KW-1185">Reference proteome</keyword>
<sequence>MDSAKCNVIYVDRNARDNTVLESGTDKSVSVATAPSESAAELRDNLDLLVNAFGEVHVTNNGAACLQKLFDLHDTSLTELKPTLILIDLPHDEEVTHAQSRQRTDAAEPVLDKEPLQSDISKLYGIRLLERIVYEAHSRNLSKLIVPIPVVSFPLLRTPPPQQESHEPTHTETAHPPYAKYLSEAADPSSSMLTNRALLRKCLDIGAIDVMASPLHMKTLATLEVHAYRAHKEAGKDQQAFLEIRRGRKRSWVGMHDEKPFSYLREAMVSSLMSNICHAGQEGEPRVGSIKIEVSQERQDEIQQAVGRWHFCAHDFSDDDLVMGASLMFQHAFKIPELAHWRISTDQLTAFLVACRAAYNTFVPYHNFRHAIDVLQATFNFLVHIGALPPFPSAHNTAYDPEQKSPLSSLLKPFEALTLLVSAIGHDVGHPGVNNGFLITLNAPLAQLYNDRSVLESFHCAAFSQILRRYWPQVFDDTKMRSLMISTILATDMGLHFDYMKKLGDLQERLQENNSIDGWNGRMIEEQTAFACSLLIKCADISNVARKHSTALKWMYILCDEFSRQASMETEIGIPSSLISPPKKDFLSLAKAQLGFMNMFAIPLFQGVADVLPAMQYTVDELEINKVQFENDIDNLPAMCEERQKRLLDGTRSPRSMSVAPPELTRGTSFGAVLQPSIELPEHHAEIKEASRSPPDQTNHVPNVSETYKEVNGIVADGESVTDYAPTESYSMDQESVHTRHNGKQRRSETTEGSSSVPCSGDWQSQVTSATTGRMPMSPSTQGTSIRSHASTDHDAGLPTTTITSPDGDPTVTPRAEYDHAVYEEDSNGHTLRPDRSLRKKTSRFRMNAIAFFRRKQSPGSPSSGHESAA</sequence>
<evidence type="ECO:0000256" key="1">
    <source>
        <dbReference type="ARBA" id="ARBA00022723"/>
    </source>
</evidence>
<dbReference type="InterPro" id="IPR002073">
    <property type="entry name" value="PDEase_catalytic_dom"/>
</dbReference>
<dbReference type="GO" id="GO:0046872">
    <property type="term" value="F:metal ion binding"/>
    <property type="evidence" value="ECO:0007669"/>
    <property type="project" value="UniProtKB-KW"/>
</dbReference>
<dbReference type="SUPFAM" id="SSF109604">
    <property type="entry name" value="HD-domain/PDEase-like"/>
    <property type="match status" value="1"/>
</dbReference>
<dbReference type="InterPro" id="IPR003607">
    <property type="entry name" value="HD/PDEase_dom"/>
</dbReference>
<evidence type="ECO:0000313" key="7">
    <source>
        <dbReference type="Proteomes" id="UP000070501"/>
    </source>
</evidence>
<dbReference type="STRING" id="196109.A0A136JBG8"/>
<feature type="compositionally biased region" description="Polar residues" evidence="4">
    <location>
        <begin position="751"/>
        <end position="789"/>
    </location>
</feature>
<dbReference type="EMBL" id="KQ964247">
    <property type="protein sequence ID" value="KXJ94492.1"/>
    <property type="molecule type" value="Genomic_DNA"/>
</dbReference>
<evidence type="ECO:0000256" key="4">
    <source>
        <dbReference type="SAM" id="MobiDB-lite"/>
    </source>
</evidence>
<evidence type="ECO:0000256" key="2">
    <source>
        <dbReference type="ARBA" id="ARBA00022801"/>
    </source>
</evidence>
<keyword evidence="2 3" id="KW-0378">Hydrolase</keyword>
<dbReference type="SMART" id="SM00471">
    <property type="entry name" value="HDc"/>
    <property type="match status" value="1"/>
</dbReference>
<comment type="similarity">
    <text evidence="3">Belongs to the cyclic nucleotide phosphodiesterase family.</text>
</comment>
<evidence type="ECO:0000259" key="5">
    <source>
        <dbReference type="PROSITE" id="PS51845"/>
    </source>
</evidence>
<keyword evidence="1 3" id="KW-0479">Metal-binding</keyword>
<dbReference type="Pfam" id="PF00233">
    <property type="entry name" value="PDEase_I"/>
    <property type="match status" value="1"/>
</dbReference>
<dbReference type="PROSITE" id="PS51845">
    <property type="entry name" value="PDEASE_I_2"/>
    <property type="match status" value="1"/>
</dbReference>
<dbReference type="EC" id="3.1.4.-" evidence="3"/>
<accession>A0A136JBG8</accession>
<evidence type="ECO:0000256" key="3">
    <source>
        <dbReference type="RuleBase" id="RU363067"/>
    </source>
</evidence>
<dbReference type="Proteomes" id="UP000070501">
    <property type="component" value="Unassembled WGS sequence"/>
</dbReference>
<dbReference type="InParanoid" id="A0A136JBG8"/>
<dbReference type="PANTHER" id="PTHR11347">
    <property type="entry name" value="CYCLIC NUCLEOTIDE PHOSPHODIESTERASE"/>
    <property type="match status" value="1"/>
</dbReference>